<keyword evidence="2" id="KW-1185">Reference proteome</keyword>
<accession>A0A5B8U8Z9</accession>
<organism evidence="1 2">
    <name type="scientific">Baekduia soli</name>
    <dbReference type="NCBI Taxonomy" id="496014"/>
    <lineage>
        <taxon>Bacteria</taxon>
        <taxon>Bacillati</taxon>
        <taxon>Actinomycetota</taxon>
        <taxon>Thermoleophilia</taxon>
        <taxon>Solirubrobacterales</taxon>
        <taxon>Baekduiaceae</taxon>
        <taxon>Baekduia</taxon>
    </lineage>
</organism>
<dbReference type="Pfam" id="PF05768">
    <property type="entry name" value="Glrx-like"/>
    <property type="match status" value="1"/>
</dbReference>
<dbReference type="InterPro" id="IPR008554">
    <property type="entry name" value="Glutaredoxin-like"/>
</dbReference>
<dbReference type="Proteomes" id="UP000321805">
    <property type="component" value="Chromosome"/>
</dbReference>
<dbReference type="Gene3D" id="3.40.30.10">
    <property type="entry name" value="Glutaredoxin"/>
    <property type="match status" value="1"/>
</dbReference>
<gene>
    <name evidence="1" type="ORF">FSW04_19240</name>
</gene>
<dbReference type="InterPro" id="IPR052565">
    <property type="entry name" value="Glutaredoxin-like_YDR286C"/>
</dbReference>
<evidence type="ECO:0000313" key="2">
    <source>
        <dbReference type="Proteomes" id="UP000321805"/>
    </source>
</evidence>
<reference evidence="1 2" key="1">
    <citation type="journal article" date="2018" name="J. Microbiol.">
        <title>Baekduia soli gen. nov., sp. nov., a novel bacterium isolated from the soil of Baekdu Mountain and proposal of a novel family name, Baekduiaceae fam. nov.</title>
        <authorList>
            <person name="An D.S."/>
            <person name="Siddiqi M.Z."/>
            <person name="Kim K.H."/>
            <person name="Yu H.S."/>
            <person name="Im W.T."/>
        </authorList>
    </citation>
    <scope>NUCLEOTIDE SEQUENCE [LARGE SCALE GENOMIC DNA]</scope>
    <source>
        <strain evidence="1 2">BR7-21</strain>
    </source>
</reference>
<dbReference type="OrthoDB" id="8779161at2"/>
<dbReference type="KEGG" id="bsol:FSW04_19240"/>
<dbReference type="PANTHER" id="PTHR33558">
    <property type="entry name" value="GLUTAREDOXIN-LIKE PROTEIN C5ORF63 HOMOLOG"/>
    <property type="match status" value="1"/>
</dbReference>
<protein>
    <submittedName>
        <fullName evidence="1">Glutaredoxin family protein</fullName>
    </submittedName>
</protein>
<sequence>MPAVPRVDLYGRPGCHLCDDARAQLLALRAELAFELVEHDIEADDHLLRRYLERIPVIALDGEELFDFFLDEPGLRRRLGTVGDR</sequence>
<dbReference type="SUPFAM" id="SSF52833">
    <property type="entry name" value="Thioredoxin-like"/>
    <property type="match status" value="1"/>
</dbReference>
<dbReference type="EMBL" id="CP042430">
    <property type="protein sequence ID" value="QEC49490.1"/>
    <property type="molecule type" value="Genomic_DNA"/>
</dbReference>
<name>A0A5B8U8Z9_9ACTN</name>
<dbReference type="PANTHER" id="PTHR33558:SF1">
    <property type="entry name" value="GLUTAREDOXIN-LIKE PROTEIN C5ORF63 HOMOLOG"/>
    <property type="match status" value="1"/>
</dbReference>
<dbReference type="InterPro" id="IPR036249">
    <property type="entry name" value="Thioredoxin-like_sf"/>
</dbReference>
<dbReference type="AlphaFoldDB" id="A0A5B8U8Z9"/>
<proteinExistence type="predicted"/>
<evidence type="ECO:0000313" key="1">
    <source>
        <dbReference type="EMBL" id="QEC49490.1"/>
    </source>
</evidence>